<sequence length="269" mass="28524">MTYPSGSGFGGGPSNHGKPEEARYAPDWGTMSPPSAYPMQAWEAPPLPPLSPKSRAGVIVALVSGVVAVLVAVGIGVALSPREQGHAQAAITSAEATTRVGGATSTRPASPSSRGARPSPGRLSYTEYAKDWDFRFDRVELHAEWVDGRDHADCHPIEAAGKLTDLGCVYAAELVYRAEGGALMLTQFVLGMADEGRAAAAKDRFTDADLRLRPGSYIKGYVTGKWKDGDEKEFVVVTLATATGAVDAATVEKYLRYRHADTLGALAFR</sequence>
<keyword evidence="2" id="KW-1133">Transmembrane helix</keyword>
<keyword evidence="4" id="KW-1185">Reference proteome</keyword>
<evidence type="ECO:0000256" key="2">
    <source>
        <dbReference type="SAM" id="Phobius"/>
    </source>
</evidence>
<comment type="caution">
    <text evidence="3">The sequence shown here is derived from an EMBL/GenBank/DDBJ whole genome shotgun (WGS) entry which is preliminary data.</text>
</comment>
<dbReference type="Proteomes" id="UP001611450">
    <property type="component" value="Unassembled WGS sequence"/>
</dbReference>
<organism evidence="3 4">
    <name type="scientific">Nocardia beijingensis</name>
    <dbReference type="NCBI Taxonomy" id="95162"/>
    <lineage>
        <taxon>Bacteria</taxon>
        <taxon>Bacillati</taxon>
        <taxon>Actinomycetota</taxon>
        <taxon>Actinomycetes</taxon>
        <taxon>Mycobacteriales</taxon>
        <taxon>Nocardiaceae</taxon>
        <taxon>Nocardia</taxon>
    </lineage>
</organism>
<proteinExistence type="predicted"/>
<feature type="region of interest" description="Disordered" evidence="1">
    <location>
        <begin position="89"/>
        <end position="122"/>
    </location>
</feature>
<dbReference type="EMBL" id="JBIRXV010000001">
    <property type="protein sequence ID" value="MFI2319817.1"/>
    <property type="molecule type" value="Genomic_DNA"/>
</dbReference>
<gene>
    <name evidence="3" type="ORF">ACH47G_04950</name>
</gene>
<feature type="compositionally biased region" description="Low complexity" evidence="1">
    <location>
        <begin position="102"/>
        <end position="122"/>
    </location>
</feature>
<evidence type="ECO:0000313" key="3">
    <source>
        <dbReference type="EMBL" id="MFI2319817.1"/>
    </source>
</evidence>
<reference evidence="3 4" key="1">
    <citation type="submission" date="2024-10" db="EMBL/GenBank/DDBJ databases">
        <title>The Natural Products Discovery Center: Release of the First 8490 Sequenced Strains for Exploring Actinobacteria Biosynthetic Diversity.</title>
        <authorList>
            <person name="Kalkreuter E."/>
            <person name="Kautsar S.A."/>
            <person name="Yang D."/>
            <person name="Bader C.D."/>
            <person name="Teijaro C.N."/>
            <person name="Fluegel L."/>
            <person name="Davis C.M."/>
            <person name="Simpson J.R."/>
            <person name="Lauterbach L."/>
            <person name="Steele A.D."/>
            <person name="Gui C."/>
            <person name="Meng S."/>
            <person name="Li G."/>
            <person name="Viehrig K."/>
            <person name="Ye F."/>
            <person name="Su P."/>
            <person name="Kiefer A.F."/>
            <person name="Nichols A."/>
            <person name="Cepeda A.J."/>
            <person name="Yan W."/>
            <person name="Fan B."/>
            <person name="Jiang Y."/>
            <person name="Adhikari A."/>
            <person name="Zheng C.-J."/>
            <person name="Schuster L."/>
            <person name="Cowan T.M."/>
            <person name="Smanski M.J."/>
            <person name="Chevrette M.G."/>
            <person name="De Carvalho L.P.S."/>
            <person name="Shen B."/>
        </authorList>
    </citation>
    <scope>NUCLEOTIDE SEQUENCE [LARGE SCALE GENOMIC DNA]</scope>
    <source>
        <strain evidence="3 4">NPDC019626</strain>
    </source>
</reference>
<feature type="transmembrane region" description="Helical" evidence="2">
    <location>
        <begin position="56"/>
        <end position="79"/>
    </location>
</feature>
<keyword evidence="2" id="KW-0812">Transmembrane</keyword>
<name>A0ABW7WA06_9NOCA</name>
<feature type="region of interest" description="Disordered" evidence="1">
    <location>
        <begin position="1"/>
        <end position="29"/>
    </location>
</feature>
<accession>A0ABW7WA06</accession>
<protein>
    <submittedName>
        <fullName evidence="3">Uncharacterized protein</fullName>
    </submittedName>
</protein>
<dbReference type="RefSeq" id="WP_396945507.1">
    <property type="nucleotide sequence ID" value="NZ_JBIRXV010000001.1"/>
</dbReference>
<evidence type="ECO:0000256" key="1">
    <source>
        <dbReference type="SAM" id="MobiDB-lite"/>
    </source>
</evidence>
<keyword evidence="2" id="KW-0472">Membrane</keyword>
<evidence type="ECO:0000313" key="4">
    <source>
        <dbReference type="Proteomes" id="UP001611450"/>
    </source>
</evidence>